<dbReference type="EMBL" id="CAAALY010025672">
    <property type="protein sequence ID" value="VEL15733.1"/>
    <property type="molecule type" value="Genomic_DNA"/>
</dbReference>
<organism evidence="1 2">
    <name type="scientific">Protopolystoma xenopodis</name>
    <dbReference type="NCBI Taxonomy" id="117903"/>
    <lineage>
        <taxon>Eukaryota</taxon>
        <taxon>Metazoa</taxon>
        <taxon>Spiralia</taxon>
        <taxon>Lophotrochozoa</taxon>
        <taxon>Platyhelminthes</taxon>
        <taxon>Monogenea</taxon>
        <taxon>Polyopisthocotylea</taxon>
        <taxon>Polystomatidea</taxon>
        <taxon>Polystomatidae</taxon>
        <taxon>Protopolystoma</taxon>
    </lineage>
</organism>
<comment type="caution">
    <text evidence="1">The sequence shown here is derived from an EMBL/GenBank/DDBJ whole genome shotgun (WGS) entry which is preliminary data.</text>
</comment>
<proteinExistence type="predicted"/>
<accession>A0A448WMY9</accession>
<dbReference type="AlphaFoldDB" id="A0A448WMY9"/>
<sequence length="150" mass="16617">MAYVRLPVTCNQISLAYLSTQSECSIYTSSPHFDRLLVLALDYLTHRLHAVNLSLPLSSLPAFSNGRTSALRRLTSNDPPSSGTVIMQLCSSFLLLPYFLLATSLRKQLVCASLRGLFTSPGQENPLIGKLESRYKNQENFQIPAISLEP</sequence>
<reference evidence="1" key="1">
    <citation type="submission" date="2018-11" db="EMBL/GenBank/DDBJ databases">
        <authorList>
            <consortium name="Pathogen Informatics"/>
        </authorList>
    </citation>
    <scope>NUCLEOTIDE SEQUENCE</scope>
</reference>
<dbReference type="Proteomes" id="UP000784294">
    <property type="component" value="Unassembled WGS sequence"/>
</dbReference>
<evidence type="ECO:0000313" key="2">
    <source>
        <dbReference type="Proteomes" id="UP000784294"/>
    </source>
</evidence>
<gene>
    <name evidence="1" type="ORF">PXEA_LOCUS9173</name>
</gene>
<keyword evidence="2" id="KW-1185">Reference proteome</keyword>
<protein>
    <submittedName>
        <fullName evidence="1">Uncharacterized protein</fullName>
    </submittedName>
</protein>
<evidence type="ECO:0000313" key="1">
    <source>
        <dbReference type="EMBL" id="VEL15733.1"/>
    </source>
</evidence>
<name>A0A448WMY9_9PLAT</name>